<feature type="chain" id="PRO_5012650831" description="DUF3047 domain-containing protein" evidence="1">
    <location>
        <begin position="21"/>
        <end position="239"/>
    </location>
</feature>
<proteinExistence type="predicted"/>
<dbReference type="AlphaFoldDB" id="A0A271J073"/>
<keyword evidence="1" id="KW-0732">Signal</keyword>
<dbReference type="RefSeq" id="WP_095510564.1">
    <property type="nucleotide sequence ID" value="NZ_MQWD01000001.1"/>
</dbReference>
<comment type="caution">
    <text evidence="2">The sequence shown here is derived from an EMBL/GenBank/DDBJ whole genome shotgun (WGS) entry which is preliminary data.</text>
</comment>
<evidence type="ECO:0000313" key="3">
    <source>
        <dbReference type="Proteomes" id="UP000216339"/>
    </source>
</evidence>
<gene>
    <name evidence="2" type="ORF">BSZ37_10860</name>
</gene>
<evidence type="ECO:0000256" key="1">
    <source>
        <dbReference type="SAM" id="SignalP"/>
    </source>
</evidence>
<dbReference type="OrthoDB" id="9775969at2"/>
<protein>
    <recommendedName>
        <fullName evidence="4">DUF3047 domain-containing protein</fullName>
    </recommendedName>
</protein>
<dbReference type="Proteomes" id="UP000216339">
    <property type="component" value="Unassembled WGS sequence"/>
</dbReference>
<evidence type="ECO:0008006" key="4">
    <source>
        <dbReference type="Google" id="ProtNLM"/>
    </source>
</evidence>
<dbReference type="EMBL" id="MQWD01000001">
    <property type="protein sequence ID" value="PAP76896.1"/>
    <property type="molecule type" value="Genomic_DNA"/>
</dbReference>
<accession>A0A271J073</accession>
<dbReference type="Pfam" id="PF11249">
    <property type="entry name" value="DUF3047"/>
    <property type="match status" value="1"/>
</dbReference>
<feature type="signal peptide" evidence="1">
    <location>
        <begin position="1"/>
        <end position="20"/>
    </location>
</feature>
<name>A0A271J073_9BACT</name>
<dbReference type="InterPro" id="IPR021409">
    <property type="entry name" value="DUF3047"/>
</dbReference>
<organism evidence="2 3">
    <name type="scientific">Rubrivirga marina</name>
    <dbReference type="NCBI Taxonomy" id="1196024"/>
    <lineage>
        <taxon>Bacteria</taxon>
        <taxon>Pseudomonadati</taxon>
        <taxon>Rhodothermota</taxon>
        <taxon>Rhodothermia</taxon>
        <taxon>Rhodothermales</taxon>
        <taxon>Rubricoccaceae</taxon>
        <taxon>Rubrivirga</taxon>
    </lineage>
</organism>
<reference evidence="2 3" key="1">
    <citation type="submission" date="2016-11" db="EMBL/GenBank/DDBJ databases">
        <title>Study of marine rhodopsin-containing bacteria.</title>
        <authorList>
            <person name="Yoshizawa S."/>
            <person name="Kumagai Y."/>
            <person name="Kogure K."/>
        </authorList>
    </citation>
    <scope>NUCLEOTIDE SEQUENCE [LARGE SCALE GENOMIC DNA]</scope>
    <source>
        <strain evidence="2 3">SAORIC-28</strain>
    </source>
</reference>
<sequence>MPRLRPLALAALVLGLTAFAPGDYVVASFSNMSPGGTINGWETMSLGDAPRSNYALVRDGGSTVVKGQADGSASGLVRRIAIDAARFPVLTWRWKADNVIAGGDIRRRGGDDYPARIYVTFDYDPGDLSFGDRLKYRALRALGYDDIPVRALSYVWANQSGETAIVPNAFTDWVQMVPVRSGSAGLGEWHTERRDLIRDYRAAFGEDPPPISGVAIMTDADNTGGAATAYFGDIRLTTR</sequence>
<keyword evidence="3" id="KW-1185">Reference proteome</keyword>
<evidence type="ECO:0000313" key="2">
    <source>
        <dbReference type="EMBL" id="PAP76896.1"/>
    </source>
</evidence>